<dbReference type="Proteomes" id="UP000677803">
    <property type="component" value="Unassembled WGS sequence"/>
</dbReference>
<comment type="caution">
    <text evidence="1">The sequence shown here is derived from an EMBL/GenBank/DDBJ whole genome shotgun (WGS) entry which is preliminary data.</text>
</comment>
<protein>
    <submittedName>
        <fullName evidence="1">(Atlantic silverside) hypothetical protein</fullName>
    </submittedName>
</protein>
<accession>A0A8S4BZF4</accession>
<reference evidence="1" key="1">
    <citation type="submission" date="2021-05" db="EMBL/GenBank/DDBJ databases">
        <authorList>
            <person name="Tigano A."/>
        </authorList>
    </citation>
    <scope>NUCLEOTIDE SEQUENCE</scope>
</reference>
<evidence type="ECO:0000313" key="2">
    <source>
        <dbReference type="Proteomes" id="UP000677803"/>
    </source>
</evidence>
<gene>
    <name evidence="1" type="ORF">MMEN_LOCUS21528</name>
</gene>
<dbReference type="OrthoDB" id="10547849at2759"/>
<evidence type="ECO:0000313" key="1">
    <source>
        <dbReference type="EMBL" id="CAG6021314.1"/>
    </source>
</evidence>
<organism evidence="1 2">
    <name type="scientific">Menidia menidia</name>
    <name type="common">Atlantic silverside</name>
    <dbReference type="NCBI Taxonomy" id="238744"/>
    <lineage>
        <taxon>Eukaryota</taxon>
        <taxon>Metazoa</taxon>
        <taxon>Chordata</taxon>
        <taxon>Craniata</taxon>
        <taxon>Vertebrata</taxon>
        <taxon>Euteleostomi</taxon>
        <taxon>Actinopterygii</taxon>
        <taxon>Neopterygii</taxon>
        <taxon>Teleostei</taxon>
        <taxon>Neoteleostei</taxon>
        <taxon>Acanthomorphata</taxon>
        <taxon>Ovalentaria</taxon>
        <taxon>Atherinomorphae</taxon>
        <taxon>Atheriniformes</taxon>
        <taxon>Atherinopsidae</taxon>
        <taxon>Menidiinae</taxon>
        <taxon>Menidia</taxon>
    </lineage>
</organism>
<dbReference type="AlphaFoldDB" id="A0A8S4BZF4"/>
<sequence>MKRRGVQRGREGPRLCLSRWGLAPAKHEKRAFSEATPGTKIQADGVTCTLGEIVNMGAGPGLDRVATVIVLHTPALAAAVSRFSDEATSDQSAAQVHRGAGHVCSFSHQKGLLSKPILTQLPCMTVFRPGPWNTNQAKAARTTGSRSRAEANNSLPRMGLSHWAGGAATVPGLKLVHRGLMYERTHAIPPALMIPSERTNCVCIPDPAEWWTHGSASQQHSGGLWGGSQECLESLAWKGSDPLSIHDVTSSTLRVLRDLKHRSIFNKSWGLLRSTLMYKNAHQSGYSMVLLRLP</sequence>
<proteinExistence type="predicted"/>
<name>A0A8S4BZF4_9TELE</name>
<dbReference type="EMBL" id="CAJRST010041110">
    <property type="protein sequence ID" value="CAG6021314.1"/>
    <property type="molecule type" value="Genomic_DNA"/>
</dbReference>
<keyword evidence="2" id="KW-1185">Reference proteome</keyword>